<sequence>MKQNKLGSLKVNHYGVSMNSFFKIVLLIFCFIHSAYTAPSFLTISDIHYGSNNLSRDGEDTGTEFLKITMKKYEKLSKKVDFILCLGDLPTHSLFNTPKKGEFEKTVFDQLYENDKELKPIFYITGNNDSLLGNYQPFESNGVSPLKFATNWDGACAHCKGLIIDGRHMHHDGYYSSYVIPGNKKIILIALNATQWTNTPLLAKYPNQKHDALIQLSWLNQQLKKHHAKQLLIAMHEPPGTSYQGKPIWHKAYLQKFIKILNNNKKSYGEITLLTSHTHMDEIRKIHLDDGSNVYAFSTPAISRIHHNYPGMKIFTMDNNLKIKNFTTYYTSNLNSWKNQQYQALHSPSAIFPHCHHKILSQCLNTLNTEQVCNHLDKGLFYGVKSSKVPRHECNTIYKVSTH</sequence>
<evidence type="ECO:0000313" key="5">
    <source>
        <dbReference type="Proteomes" id="UP000054693"/>
    </source>
</evidence>
<dbReference type="Gene3D" id="3.60.21.10">
    <property type="match status" value="1"/>
</dbReference>
<dbReference type="PATRIC" id="fig|40335.7.peg.2324"/>
<dbReference type="SUPFAM" id="SSF56300">
    <property type="entry name" value="Metallo-dependent phosphatases"/>
    <property type="match status" value="1"/>
</dbReference>
<name>A0A0W0ZZN5_9GAMM</name>
<dbReference type="Pfam" id="PF00149">
    <property type="entry name" value="Metallophos"/>
    <property type="match status" value="1"/>
</dbReference>
<dbReference type="EMBL" id="LNZA01000001">
    <property type="protein sequence ID" value="KTD74336.1"/>
    <property type="molecule type" value="Genomic_DNA"/>
</dbReference>
<keyword evidence="5" id="KW-1185">Reference proteome</keyword>
<dbReference type="Proteomes" id="UP000054693">
    <property type="component" value="Unassembled WGS sequence"/>
</dbReference>
<dbReference type="STRING" id="40335.Ltuc_2183"/>
<evidence type="ECO:0000256" key="1">
    <source>
        <dbReference type="ARBA" id="ARBA00022801"/>
    </source>
</evidence>
<dbReference type="GO" id="GO:0016787">
    <property type="term" value="F:hydrolase activity"/>
    <property type="evidence" value="ECO:0007669"/>
    <property type="project" value="UniProtKB-KW"/>
</dbReference>
<accession>A0A0W0ZZN5</accession>
<reference evidence="4 5" key="1">
    <citation type="submission" date="2015-11" db="EMBL/GenBank/DDBJ databases">
        <title>Genomic analysis of 38 Legionella species identifies large and diverse effector repertoires.</title>
        <authorList>
            <person name="Burstein D."/>
            <person name="Amaro F."/>
            <person name="Zusman T."/>
            <person name="Lifshitz Z."/>
            <person name="Cohen O."/>
            <person name="Gilbert J.A."/>
            <person name="Pupko T."/>
            <person name="Shuman H.A."/>
            <person name="Segal G."/>
        </authorList>
    </citation>
    <scope>NUCLEOTIDE SEQUENCE [LARGE SCALE GENOMIC DNA]</scope>
    <source>
        <strain evidence="4 5">ATCC 49180</strain>
    </source>
</reference>
<evidence type="ECO:0000256" key="2">
    <source>
        <dbReference type="ARBA" id="ARBA00023180"/>
    </source>
</evidence>
<feature type="domain" description="Calcineurin-like phosphoesterase" evidence="3">
    <location>
        <begin position="41"/>
        <end position="279"/>
    </location>
</feature>
<keyword evidence="1" id="KW-0378">Hydrolase</keyword>
<dbReference type="PANTHER" id="PTHR10340">
    <property type="entry name" value="SPHINGOMYELIN PHOSPHODIESTERASE"/>
    <property type="match status" value="1"/>
</dbReference>
<evidence type="ECO:0000313" key="4">
    <source>
        <dbReference type="EMBL" id="KTD74336.1"/>
    </source>
</evidence>
<dbReference type="InterPro" id="IPR004843">
    <property type="entry name" value="Calcineurin-like_PHP"/>
</dbReference>
<comment type="caution">
    <text evidence="4">The sequence shown here is derived from an EMBL/GenBank/DDBJ whole genome shotgun (WGS) entry which is preliminary data.</text>
</comment>
<dbReference type="PANTHER" id="PTHR10340:SF57">
    <property type="entry name" value="METALLOPHOS DOMAIN-CONTAINING PROTEIN"/>
    <property type="match status" value="1"/>
</dbReference>
<keyword evidence="2" id="KW-0325">Glycoprotein</keyword>
<organism evidence="4 5">
    <name type="scientific">Legionella tucsonensis</name>
    <dbReference type="NCBI Taxonomy" id="40335"/>
    <lineage>
        <taxon>Bacteria</taxon>
        <taxon>Pseudomonadati</taxon>
        <taxon>Pseudomonadota</taxon>
        <taxon>Gammaproteobacteria</taxon>
        <taxon>Legionellales</taxon>
        <taxon>Legionellaceae</taxon>
        <taxon>Legionella</taxon>
    </lineage>
</organism>
<protein>
    <submittedName>
        <fullName evidence="4">Sphingomyelin phosphodiesterase</fullName>
    </submittedName>
</protein>
<evidence type="ECO:0000259" key="3">
    <source>
        <dbReference type="Pfam" id="PF00149"/>
    </source>
</evidence>
<proteinExistence type="predicted"/>
<dbReference type="AlphaFoldDB" id="A0A0W0ZZN5"/>
<gene>
    <name evidence="4" type="ORF">Ltuc_2183</name>
</gene>
<dbReference type="InterPro" id="IPR029052">
    <property type="entry name" value="Metallo-depent_PP-like"/>
</dbReference>